<accession>A0AB37M9I9</accession>
<dbReference type="Proteomes" id="UP000286003">
    <property type="component" value="Unassembled WGS sequence"/>
</dbReference>
<feature type="transmembrane region" description="Helical" evidence="6">
    <location>
        <begin position="88"/>
        <end position="114"/>
    </location>
</feature>
<evidence type="ECO:0000256" key="5">
    <source>
        <dbReference type="ARBA" id="ARBA00023136"/>
    </source>
</evidence>
<feature type="transmembrane region" description="Helical" evidence="6">
    <location>
        <begin position="442"/>
        <end position="460"/>
    </location>
</feature>
<feature type="transmembrane region" description="Helical" evidence="6">
    <location>
        <begin position="134"/>
        <end position="153"/>
    </location>
</feature>
<evidence type="ECO:0000313" key="8">
    <source>
        <dbReference type="Proteomes" id="UP000286003"/>
    </source>
</evidence>
<feature type="transmembrane region" description="Helical" evidence="6">
    <location>
        <begin position="188"/>
        <end position="209"/>
    </location>
</feature>
<gene>
    <name evidence="7" type="ORF">DWZ32_17835</name>
</gene>
<evidence type="ECO:0000256" key="3">
    <source>
        <dbReference type="ARBA" id="ARBA00022692"/>
    </source>
</evidence>
<keyword evidence="5 6" id="KW-0472">Membrane</keyword>
<keyword evidence="4 6" id="KW-1133">Transmembrane helix</keyword>
<evidence type="ECO:0000256" key="1">
    <source>
        <dbReference type="ARBA" id="ARBA00004651"/>
    </source>
</evidence>
<name>A0AB37M9I9_9BACE</name>
<proteinExistence type="predicted"/>
<comment type="caution">
    <text evidence="7">The sequence shown here is derived from an EMBL/GenBank/DDBJ whole genome shotgun (WGS) entry which is preliminary data.</text>
</comment>
<reference evidence="7 8" key="1">
    <citation type="submission" date="2018-08" db="EMBL/GenBank/DDBJ databases">
        <title>A genome reference for cultivated species of the human gut microbiota.</title>
        <authorList>
            <person name="Zou Y."/>
            <person name="Xue W."/>
            <person name="Luo G."/>
        </authorList>
    </citation>
    <scope>NUCLEOTIDE SEQUENCE [LARGE SCALE GENOMIC DNA]</scope>
    <source>
        <strain evidence="7 8">AF31-23</strain>
    </source>
</reference>
<feature type="transmembrane region" description="Helical" evidence="6">
    <location>
        <begin position="15"/>
        <end position="32"/>
    </location>
</feature>
<dbReference type="PANTHER" id="PTHR30250:SF26">
    <property type="entry name" value="PSMA PROTEIN"/>
    <property type="match status" value="1"/>
</dbReference>
<dbReference type="GO" id="GO:0005886">
    <property type="term" value="C:plasma membrane"/>
    <property type="evidence" value="ECO:0007669"/>
    <property type="project" value="UniProtKB-SubCell"/>
</dbReference>
<comment type="subcellular location">
    <subcellularLocation>
        <location evidence="1">Cell membrane</location>
        <topology evidence="1">Multi-pass membrane protein</topology>
    </subcellularLocation>
</comment>
<evidence type="ECO:0008006" key="9">
    <source>
        <dbReference type="Google" id="ProtNLM"/>
    </source>
</evidence>
<keyword evidence="2" id="KW-1003">Cell membrane</keyword>
<feature type="transmembrane region" description="Helical" evidence="6">
    <location>
        <begin position="379"/>
        <end position="397"/>
    </location>
</feature>
<dbReference type="AlphaFoldDB" id="A0AB37M9I9"/>
<feature type="transmembrane region" description="Helical" evidence="6">
    <location>
        <begin position="160"/>
        <end position="182"/>
    </location>
</feature>
<dbReference type="PANTHER" id="PTHR30250">
    <property type="entry name" value="PST FAMILY PREDICTED COLANIC ACID TRANSPORTER"/>
    <property type="match status" value="1"/>
</dbReference>
<dbReference type="InterPro" id="IPR050833">
    <property type="entry name" value="Poly_Biosynth_Transport"/>
</dbReference>
<evidence type="ECO:0000256" key="2">
    <source>
        <dbReference type="ARBA" id="ARBA00022475"/>
    </source>
</evidence>
<evidence type="ECO:0000256" key="6">
    <source>
        <dbReference type="SAM" id="Phobius"/>
    </source>
</evidence>
<evidence type="ECO:0000313" key="7">
    <source>
        <dbReference type="EMBL" id="RHN04263.1"/>
    </source>
</evidence>
<evidence type="ECO:0000256" key="4">
    <source>
        <dbReference type="ARBA" id="ARBA00022989"/>
    </source>
</evidence>
<feature type="transmembrane region" description="Helical" evidence="6">
    <location>
        <begin position="403"/>
        <end position="422"/>
    </location>
</feature>
<dbReference type="EMBL" id="QRQM01000023">
    <property type="protein sequence ID" value="RHN04263.1"/>
    <property type="molecule type" value="Genomic_DNA"/>
</dbReference>
<sequence>MEQVSSNRRIAKNTLFLYIRMLFVMAVTLYTSRLVLDALGIEDYGLYNVVGGIVSIFAIINGALSSGSSRFITFELGRGDKERLGKTFSASFIIHTVIAFIVFVLAETIGLWYVNNVLVVPEGRLVVANWLYQFSVLTCMLALTQVPYSACIIAHEEMNIYAFVGIAEAVFKLLMVLFLTAIDSFDRLLFYGAMICGWQISLQFFYRFYCKRKFEECRLRIVNEKHYYKSMLRFSLWDVMGSICITGYAQGINLMINFFFGVVVNAARGIALQVEMAVSQFSNNFMVAVGPQITKLFSLGETEKMMSLVRGSSKYSFLMFCTISLPLFLKIDYVLGLWLKEVPEYSAIFIRCLMLCNMVRAFARPVVLAVHASGNIKWLNLYAGGASILLNLPLSYTAYILGFPPYACYIVCFFVNILCNYLELIVLRKQVPFSICRYTRMVYMRSLVIVLISMVCMLGVSNITSAYPFISLMTVCCTSVVAMAVCTYYIGMSEEDRSKIVHYIKSKRCK</sequence>
<feature type="transmembrane region" description="Helical" evidence="6">
    <location>
        <begin position="315"/>
        <end position="339"/>
    </location>
</feature>
<feature type="transmembrane region" description="Helical" evidence="6">
    <location>
        <begin position="466"/>
        <end position="490"/>
    </location>
</feature>
<keyword evidence="3 6" id="KW-0812">Transmembrane</keyword>
<protein>
    <recommendedName>
        <fullName evidence="9">Polysaccharide biosynthesis protein</fullName>
    </recommendedName>
</protein>
<feature type="transmembrane region" description="Helical" evidence="6">
    <location>
        <begin position="44"/>
        <end position="67"/>
    </location>
</feature>
<organism evidence="7 8">
    <name type="scientific">Bacteroides intestinalis</name>
    <dbReference type="NCBI Taxonomy" id="329854"/>
    <lineage>
        <taxon>Bacteria</taxon>
        <taxon>Pseudomonadati</taxon>
        <taxon>Bacteroidota</taxon>
        <taxon>Bacteroidia</taxon>
        <taxon>Bacteroidales</taxon>
        <taxon>Bacteroidaceae</taxon>
        <taxon>Bacteroides</taxon>
    </lineage>
</organism>
<dbReference type="RefSeq" id="WP_117707589.1">
    <property type="nucleotide sequence ID" value="NZ_JADNLS010000019.1"/>
</dbReference>
<feature type="transmembrane region" description="Helical" evidence="6">
    <location>
        <begin position="230"/>
        <end position="249"/>
    </location>
</feature>